<dbReference type="PROSITE" id="PS50011">
    <property type="entry name" value="PROTEIN_KINASE_DOM"/>
    <property type="match status" value="1"/>
</dbReference>
<proteinExistence type="predicted"/>
<feature type="binding site" evidence="5">
    <location>
        <position position="40"/>
    </location>
    <ligand>
        <name>ATP</name>
        <dbReference type="ChEBI" id="CHEBI:30616"/>
    </ligand>
</feature>
<dbReference type="PANTHER" id="PTHR43289">
    <property type="entry name" value="MITOGEN-ACTIVATED PROTEIN KINASE KINASE KINASE 20-RELATED"/>
    <property type="match status" value="1"/>
</dbReference>
<evidence type="ECO:0000259" key="6">
    <source>
        <dbReference type="PROSITE" id="PS50011"/>
    </source>
</evidence>
<reference evidence="7" key="1">
    <citation type="submission" date="2024-03" db="EMBL/GenBank/DDBJ databases">
        <title>Deinococcus weizhi sp. nov., isolated from human skin.</title>
        <authorList>
            <person name="Wei Z."/>
            <person name="Tian F."/>
            <person name="Yang C."/>
            <person name="Xin L.T."/>
            <person name="Wen Z.J."/>
            <person name="Lan K.C."/>
            <person name="Yu L."/>
            <person name="Zhe W."/>
            <person name="Dan F.D."/>
            <person name="Jun W."/>
            <person name="Rui Z."/>
            <person name="Yong X.J."/>
            <person name="Ting Y."/>
            <person name="Wei X."/>
            <person name="Xu Z.G."/>
            <person name="Xin Z."/>
            <person name="Dong F.G."/>
            <person name="Ni X.M."/>
            <person name="Zheng M.G."/>
            <person name="Chun Y."/>
            <person name="Qian W.X."/>
        </authorList>
    </citation>
    <scope>NUCLEOTIDE SEQUENCE</scope>
    <source>
        <strain evidence="7">VB142</strain>
    </source>
</reference>
<accession>A0AAU6Q2K7</accession>
<dbReference type="GO" id="GO:0004674">
    <property type="term" value="F:protein serine/threonine kinase activity"/>
    <property type="evidence" value="ECO:0007669"/>
    <property type="project" value="UniProtKB-EC"/>
</dbReference>
<dbReference type="InterPro" id="IPR000719">
    <property type="entry name" value="Prot_kinase_dom"/>
</dbReference>
<sequence length="251" mass="27604">MTVAGQMIGSGTRLIRVLGRGSHSVVYLAVTGRGQVRAVKIFPPELAAFAEREYEHGAGLTHPRLAPVLDRTAIGGQPTLLVAYARGHVLFERYRRRPALSRERQAFLLTLVHVLEALAYLHGRGTVHRDVKPDNIIVEEDGSAKLVDYDLSGPIGETLGGKVRIGTPAFQSPEAQRGEPQSQESDLYSVGILLYWGLYGQLPDPTDPPNPVNDPLVSLMETLCHPDRHARPQDAALVKRELLRLVQDSFL</sequence>
<feature type="domain" description="Protein kinase" evidence="6">
    <location>
        <begin position="12"/>
        <end position="251"/>
    </location>
</feature>
<dbReference type="Pfam" id="PF00069">
    <property type="entry name" value="Pkinase"/>
    <property type="match status" value="1"/>
</dbReference>
<gene>
    <name evidence="7" type="ORF">WDJ50_14070</name>
</gene>
<protein>
    <submittedName>
        <fullName evidence="7">Serine/threonine-protein kinase</fullName>
        <ecNumber evidence="7">2.7.11.1</ecNumber>
    </submittedName>
</protein>
<dbReference type="EC" id="2.7.11.1" evidence="7"/>
<dbReference type="GO" id="GO:0005524">
    <property type="term" value="F:ATP binding"/>
    <property type="evidence" value="ECO:0007669"/>
    <property type="project" value="UniProtKB-UniRule"/>
</dbReference>
<keyword evidence="3 7" id="KW-0418">Kinase</keyword>
<organism evidence="7">
    <name type="scientific">Deinococcus sp. VB142</name>
    <dbReference type="NCBI Taxonomy" id="3112952"/>
    <lineage>
        <taxon>Bacteria</taxon>
        <taxon>Thermotogati</taxon>
        <taxon>Deinococcota</taxon>
        <taxon>Deinococci</taxon>
        <taxon>Deinococcales</taxon>
        <taxon>Deinococcaceae</taxon>
        <taxon>Deinococcus</taxon>
    </lineage>
</organism>
<evidence type="ECO:0000256" key="4">
    <source>
        <dbReference type="ARBA" id="ARBA00022840"/>
    </source>
</evidence>
<dbReference type="PANTHER" id="PTHR43289:SF6">
    <property type="entry name" value="SERINE_THREONINE-PROTEIN KINASE NEKL-3"/>
    <property type="match status" value="1"/>
</dbReference>
<dbReference type="PROSITE" id="PS00107">
    <property type="entry name" value="PROTEIN_KINASE_ATP"/>
    <property type="match status" value="1"/>
</dbReference>
<name>A0AAU6Q2K7_9DEIO</name>
<keyword evidence="4 5" id="KW-0067">ATP-binding</keyword>
<dbReference type="SUPFAM" id="SSF56112">
    <property type="entry name" value="Protein kinase-like (PK-like)"/>
    <property type="match status" value="1"/>
</dbReference>
<evidence type="ECO:0000256" key="3">
    <source>
        <dbReference type="ARBA" id="ARBA00022777"/>
    </source>
</evidence>
<dbReference type="EMBL" id="CP149782">
    <property type="protein sequence ID" value="WYF44497.1"/>
    <property type="molecule type" value="Genomic_DNA"/>
</dbReference>
<keyword evidence="2 5" id="KW-0547">Nucleotide-binding</keyword>
<dbReference type="RefSeq" id="WP_339095704.1">
    <property type="nucleotide sequence ID" value="NZ_CP149782.1"/>
</dbReference>
<dbReference type="InterPro" id="IPR017441">
    <property type="entry name" value="Protein_kinase_ATP_BS"/>
</dbReference>
<evidence type="ECO:0000256" key="2">
    <source>
        <dbReference type="ARBA" id="ARBA00022741"/>
    </source>
</evidence>
<keyword evidence="1 7" id="KW-0808">Transferase</keyword>
<dbReference type="InterPro" id="IPR011009">
    <property type="entry name" value="Kinase-like_dom_sf"/>
</dbReference>
<dbReference type="CDD" id="cd14014">
    <property type="entry name" value="STKc_PknB_like"/>
    <property type="match status" value="1"/>
</dbReference>
<evidence type="ECO:0000256" key="1">
    <source>
        <dbReference type="ARBA" id="ARBA00022679"/>
    </source>
</evidence>
<dbReference type="Gene3D" id="1.10.510.10">
    <property type="entry name" value="Transferase(Phosphotransferase) domain 1"/>
    <property type="match status" value="1"/>
</dbReference>
<evidence type="ECO:0000256" key="5">
    <source>
        <dbReference type="PROSITE-ProRule" id="PRU10141"/>
    </source>
</evidence>
<dbReference type="AlphaFoldDB" id="A0AAU6Q2K7"/>
<dbReference type="SMART" id="SM00220">
    <property type="entry name" value="S_TKc"/>
    <property type="match status" value="1"/>
</dbReference>
<evidence type="ECO:0000313" key="7">
    <source>
        <dbReference type="EMBL" id="WYF44497.1"/>
    </source>
</evidence>